<dbReference type="SUPFAM" id="SSF160582">
    <property type="entry name" value="MbtH-like"/>
    <property type="match status" value="1"/>
</dbReference>
<dbReference type="PANTHER" id="PTHR38444:SF1">
    <property type="entry name" value="ENTEROBACTIN BIOSYNTHESIS PROTEIN YBDZ"/>
    <property type="match status" value="1"/>
</dbReference>
<reference evidence="2" key="1">
    <citation type="submission" date="2024-07" db="EMBL/GenBank/DDBJ databases">
        <authorList>
            <person name="Yu S.T."/>
        </authorList>
    </citation>
    <scope>NUCLEOTIDE SEQUENCE</scope>
    <source>
        <strain evidence="2">R39</strain>
        <plasmid evidence="2">unnamed1</plasmid>
    </source>
</reference>
<geneLocation type="plasmid" evidence="2">
    <name>unnamed1</name>
</geneLocation>
<evidence type="ECO:0000313" key="2">
    <source>
        <dbReference type="EMBL" id="XDQ50126.1"/>
    </source>
</evidence>
<keyword evidence="2" id="KW-0614">Plasmid</keyword>
<dbReference type="GO" id="GO:0019290">
    <property type="term" value="P:siderophore biosynthetic process"/>
    <property type="evidence" value="ECO:0007669"/>
    <property type="project" value="TreeGrafter"/>
</dbReference>
<dbReference type="InterPro" id="IPR037407">
    <property type="entry name" value="MLP_fam"/>
</dbReference>
<dbReference type="AlphaFoldDB" id="A0AB39R6F6"/>
<accession>A0AB39R6F6</accession>
<dbReference type="InterPro" id="IPR005153">
    <property type="entry name" value="MbtH-like_dom"/>
</dbReference>
<dbReference type="Pfam" id="PF03621">
    <property type="entry name" value="MbtH"/>
    <property type="match status" value="1"/>
</dbReference>
<name>A0AB39R6F6_9ACTN</name>
<protein>
    <submittedName>
        <fullName evidence="2">MbtH family protein</fullName>
    </submittedName>
</protein>
<proteinExistence type="predicted"/>
<dbReference type="RefSeq" id="WP_369228647.1">
    <property type="nucleotide sequence ID" value="NZ_CP163442.1"/>
</dbReference>
<dbReference type="InterPro" id="IPR038020">
    <property type="entry name" value="MbtH-like_sf"/>
</dbReference>
<dbReference type="Gene3D" id="3.90.820.10">
    <property type="entry name" value="Structural Genomics, Unknown Function 30-nov-00 1gh9 Mol_id"/>
    <property type="match status" value="1"/>
</dbReference>
<evidence type="ECO:0000259" key="1">
    <source>
        <dbReference type="SMART" id="SM00923"/>
    </source>
</evidence>
<dbReference type="GO" id="GO:0005829">
    <property type="term" value="C:cytosol"/>
    <property type="evidence" value="ECO:0007669"/>
    <property type="project" value="TreeGrafter"/>
</dbReference>
<organism evidence="2">
    <name type="scientific">Streptomyces sp. R39</name>
    <dbReference type="NCBI Taxonomy" id="3238631"/>
    <lineage>
        <taxon>Bacteria</taxon>
        <taxon>Bacillati</taxon>
        <taxon>Actinomycetota</taxon>
        <taxon>Actinomycetes</taxon>
        <taxon>Kitasatosporales</taxon>
        <taxon>Streptomycetaceae</taxon>
        <taxon>Streptomyces</taxon>
    </lineage>
</organism>
<dbReference type="EMBL" id="CP163442">
    <property type="protein sequence ID" value="XDQ50126.1"/>
    <property type="molecule type" value="Genomic_DNA"/>
</dbReference>
<dbReference type="PANTHER" id="PTHR38444">
    <property type="entry name" value="ENTEROBACTIN BIOSYNTHESIS PROTEIN YBDZ"/>
    <property type="match status" value="1"/>
</dbReference>
<feature type="domain" description="MbtH-like" evidence="1">
    <location>
        <begin position="3"/>
        <end position="53"/>
    </location>
</feature>
<sequence>MTNPFDDDNGVFLVLRNDEGQHSLWPEHIAVPAGWAVVHGPDSRQACLTRIEEDWTDMRPRSLAAVMDEGRVL</sequence>
<gene>
    <name evidence="2" type="ORF">AB5J52_49465</name>
</gene>
<dbReference type="SMART" id="SM00923">
    <property type="entry name" value="MbtH"/>
    <property type="match status" value="1"/>
</dbReference>